<dbReference type="SUPFAM" id="SSF103473">
    <property type="entry name" value="MFS general substrate transporter"/>
    <property type="match status" value="1"/>
</dbReference>
<feature type="transmembrane region" description="Helical" evidence="5">
    <location>
        <begin position="106"/>
        <end position="129"/>
    </location>
</feature>
<dbReference type="Pfam" id="PF07690">
    <property type="entry name" value="MFS_1"/>
    <property type="match status" value="1"/>
</dbReference>
<reference evidence="8" key="1">
    <citation type="journal article" date="2019" name="Int. J. Syst. Evol. Microbiol.">
        <title>The Global Catalogue of Microorganisms (GCM) 10K type strain sequencing project: providing services to taxonomists for standard genome sequencing and annotation.</title>
        <authorList>
            <consortium name="The Broad Institute Genomics Platform"/>
            <consortium name="The Broad Institute Genome Sequencing Center for Infectious Disease"/>
            <person name="Wu L."/>
            <person name="Ma J."/>
        </authorList>
    </citation>
    <scope>NUCLEOTIDE SEQUENCE [LARGE SCALE GENOMIC DNA]</scope>
    <source>
        <strain evidence="8">JCM 16898</strain>
    </source>
</reference>
<feature type="transmembrane region" description="Helical" evidence="5">
    <location>
        <begin position="12"/>
        <end position="36"/>
    </location>
</feature>
<gene>
    <name evidence="7" type="ORF">GCM10022222_58200</name>
</gene>
<evidence type="ECO:0000313" key="8">
    <source>
        <dbReference type="Proteomes" id="UP001500689"/>
    </source>
</evidence>
<accession>A0ABP6XI04</accession>
<sequence length="167" mass="17538">MPSYLVEARHLSLTQTGVLAAIPMLVSIGTTILGGWLFDRFFHDKARWFLSAIALVTVVLLLLMLSAGSTTAFTVYETLAAGVFGLATMGVFGLPLRVLPPALTGVGAGIMNFGGQVAGAVAPVAMGWLAEHFSYSAAFGFLVVTTLLTAVIAFWVPQRAEDFSLAG</sequence>
<feature type="transmembrane region" description="Helical" evidence="5">
    <location>
        <begin position="135"/>
        <end position="156"/>
    </location>
</feature>
<evidence type="ECO:0000256" key="3">
    <source>
        <dbReference type="ARBA" id="ARBA00022989"/>
    </source>
</evidence>
<evidence type="ECO:0000256" key="4">
    <source>
        <dbReference type="ARBA" id="ARBA00023136"/>
    </source>
</evidence>
<evidence type="ECO:0000259" key="6">
    <source>
        <dbReference type="PROSITE" id="PS50850"/>
    </source>
</evidence>
<dbReference type="PROSITE" id="PS50850">
    <property type="entry name" value="MFS"/>
    <property type="match status" value="1"/>
</dbReference>
<organism evidence="7 8">
    <name type="scientific">Amycolatopsis ultiminotia</name>
    <dbReference type="NCBI Taxonomy" id="543629"/>
    <lineage>
        <taxon>Bacteria</taxon>
        <taxon>Bacillati</taxon>
        <taxon>Actinomycetota</taxon>
        <taxon>Actinomycetes</taxon>
        <taxon>Pseudonocardiales</taxon>
        <taxon>Pseudonocardiaceae</taxon>
        <taxon>Amycolatopsis</taxon>
    </lineage>
</organism>
<dbReference type="Proteomes" id="UP001500689">
    <property type="component" value="Unassembled WGS sequence"/>
</dbReference>
<name>A0ABP6XI04_9PSEU</name>
<feature type="domain" description="Major facilitator superfamily (MFS) profile" evidence="6">
    <location>
        <begin position="1"/>
        <end position="161"/>
    </location>
</feature>
<keyword evidence="2 5" id="KW-0812">Transmembrane</keyword>
<protein>
    <recommendedName>
        <fullName evidence="6">Major facilitator superfamily (MFS) profile domain-containing protein</fullName>
    </recommendedName>
</protein>
<keyword evidence="3 5" id="KW-1133">Transmembrane helix</keyword>
<dbReference type="InterPro" id="IPR050382">
    <property type="entry name" value="MFS_Na/Anion_cotransporter"/>
</dbReference>
<evidence type="ECO:0000256" key="2">
    <source>
        <dbReference type="ARBA" id="ARBA00022692"/>
    </source>
</evidence>
<dbReference type="PANTHER" id="PTHR11662:SF399">
    <property type="entry name" value="FI19708P1-RELATED"/>
    <property type="match status" value="1"/>
</dbReference>
<keyword evidence="4 5" id="KW-0472">Membrane</keyword>
<feature type="transmembrane region" description="Helical" evidence="5">
    <location>
        <begin position="73"/>
        <end position="94"/>
    </location>
</feature>
<dbReference type="InterPro" id="IPR020846">
    <property type="entry name" value="MFS_dom"/>
</dbReference>
<evidence type="ECO:0000256" key="1">
    <source>
        <dbReference type="ARBA" id="ARBA00004651"/>
    </source>
</evidence>
<dbReference type="Gene3D" id="1.20.1250.20">
    <property type="entry name" value="MFS general substrate transporter like domains"/>
    <property type="match status" value="1"/>
</dbReference>
<evidence type="ECO:0000313" key="7">
    <source>
        <dbReference type="EMBL" id="GAA3566674.1"/>
    </source>
</evidence>
<feature type="transmembrane region" description="Helical" evidence="5">
    <location>
        <begin position="48"/>
        <end position="67"/>
    </location>
</feature>
<dbReference type="PANTHER" id="PTHR11662">
    <property type="entry name" value="SOLUTE CARRIER FAMILY 17"/>
    <property type="match status" value="1"/>
</dbReference>
<dbReference type="EMBL" id="BAAAZN010000014">
    <property type="protein sequence ID" value="GAA3566674.1"/>
    <property type="molecule type" value="Genomic_DNA"/>
</dbReference>
<evidence type="ECO:0000256" key="5">
    <source>
        <dbReference type="SAM" id="Phobius"/>
    </source>
</evidence>
<dbReference type="InterPro" id="IPR036259">
    <property type="entry name" value="MFS_trans_sf"/>
</dbReference>
<comment type="caution">
    <text evidence="7">The sequence shown here is derived from an EMBL/GenBank/DDBJ whole genome shotgun (WGS) entry which is preliminary data.</text>
</comment>
<comment type="subcellular location">
    <subcellularLocation>
        <location evidence="1">Cell membrane</location>
        <topology evidence="1">Multi-pass membrane protein</topology>
    </subcellularLocation>
</comment>
<dbReference type="InterPro" id="IPR011701">
    <property type="entry name" value="MFS"/>
</dbReference>
<proteinExistence type="predicted"/>
<keyword evidence="8" id="KW-1185">Reference proteome</keyword>